<evidence type="ECO:0000313" key="3">
    <source>
        <dbReference type="WBParaSite" id="PTRK_0000775500.1"/>
    </source>
</evidence>
<proteinExistence type="predicted"/>
<reference evidence="3" key="1">
    <citation type="submission" date="2017-02" db="UniProtKB">
        <authorList>
            <consortium name="WormBaseParasite"/>
        </authorList>
    </citation>
    <scope>IDENTIFICATION</scope>
</reference>
<dbReference type="Proteomes" id="UP000038045">
    <property type="component" value="Unplaced"/>
</dbReference>
<organism evidence="2 3">
    <name type="scientific">Parastrongyloides trichosuri</name>
    <name type="common">Possum-specific nematode worm</name>
    <dbReference type="NCBI Taxonomy" id="131310"/>
    <lineage>
        <taxon>Eukaryota</taxon>
        <taxon>Metazoa</taxon>
        <taxon>Ecdysozoa</taxon>
        <taxon>Nematoda</taxon>
        <taxon>Chromadorea</taxon>
        <taxon>Rhabditida</taxon>
        <taxon>Tylenchina</taxon>
        <taxon>Panagrolaimomorpha</taxon>
        <taxon>Strongyloidoidea</taxon>
        <taxon>Strongyloididae</taxon>
        <taxon>Parastrongyloides</taxon>
    </lineage>
</organism>
<dbReference type="AlphaFoldDB" id="A0A0N4ZIJ4"/>
<evidence type="ECO:0000256" key="1">
    <source>
        <dbReference type="SAM" id="MobiDB-lite"/>
    </source>
</evidence>
<protein>
    <submittedName>
        <fullName evidence="3">Senescence domain-containing protein</fullName>
    </submittedName>
</protein>
<evidence type="ECO:0000313" key="2">
    <source>
        <dbReference type="Proteomes" id="UP000038045"/>
    </source>
</evidence>
<keyword evidence="2" id="KW-1185">Reference proteome</keyword>
<accession>A0A0N4ZIJ4</accession>
<feature type="compositionally biased region" description="Polar residues" evidence="1">
    <location>
        <begin position="47"/>
        <end position="65"/>
    </location>
</feature>
<feature type="compositionally biased region" description="Low complexity" evidence="1">
    <location>
        <begin position="66"/>
        <end position="78"/>
    </location>
</feature>
<sequence length="78" mass="8294">MAEGAKSLFDTVLNKTKEVVNTAADATKGLANVAYENVTKIIPGQVIGNNHNDQQGQCQNDPNNCQAQPQGQGQPTQQ</sequence>
<name>A0A0N4ZIJ4_PARTI</name>
<dbReference type="WBParaSite" id="PTRK_0000775500.1">
    <property type="protein sequence ID" value="PTRK_0000775500.1"/>
    <property type="gene ID" value="PTRK_0000775500"/>
</dbReference>
<feature type="region of interest" description="Disordered" evidence="1">
    <location>
        <begin position="46"/>
        <end position="78"/>
    </location>
</feature>